<organism evidence="2 3">
    <name type="scientific">Raoultella terrigena</name>
    <name type="common">Klebsiella terrigena</name>
    <dbReference type="NCBI Taxonomy" id="577"/>
    <lineage>
        <taxon>Bacteria</taxon>
        <taxon>Pseudomonadati</taxon>
        <taxon>Pseudomonadota</taxon>
        <taxon>Gammaproteobacteria</taxon>
        <taxon>Enterobacterales</taxon>
        <taxon>Enterobacteriaceae</taxon>
        <taxon>Klebsiella/Raoultella group</taxon>
        <taxon>Raoultella</taxon>
    </lineage>
</organism>
<name>A0A3P8JPS5_RAOTE</name>
<proteinExistence type="predicted"/>
<dbReference type="EMBL" id="LR131271">
    <property type="protein sequence ID" value="VDR25317.1"/>
    <property type="molecule type" value="Genomic_DNA"/>
</dbReference>
<feature type="transmembrane region" description="Helical" evidence="1">
    <location>
        <begin position="178"/>
        <end position="198"/>
    </location>
</feature>
<protein>
    <submittedName>
        <fullName evidence="2">Uncharacterized protein</fullName>
    </submittedName>
</protein>
<evidence type="ECO:0000256" key="1">
    <source>
        <dbReference type="SAM" id="Phobius"/>
    </source>
</evidence>
<sequence>MSVLRSLLFFLGAAFASAVAVLCLWIDVRVFDNNIAEISLTEIMQELVLAAIVLIHFCLAKRYALLRSCNLLVGGFFLAMLIRELDAAFDLISHGSWVWFALLSTLCTLIYPLIHYRQTLAQLAQYTRTPYYGMMLSGLLAVLVFSRLFGMHGLWFAILAEDYARAVKNAVEEGSESFGYMLCLTASIGYYCYFRYLARTSAAASA</sequence>
<keyword evidence="1" id="KW-0812">Transmembrane</keyword>
<keyword evidence="1" id="KW-0472">Membrane</keyword>
<reference evidence="2 3" key="1">
    <citation type="submission" date="2018-12" db="EMBL/GenBank/DDBJ databases">
        <authorList>
            <consortium name="Pathogen Informatics"/>
        </authorList>
    </citation>
    <scope>NUCLEOTIDE SEQUENCE [LARGE SCALE GENOMIC DNA]</scope>
    <source>
        <strain evidence="2 3">NCTC13098</strain>
    </source>
</reference>
<gene>
    <name evidence="2" type="ORF">NCTC13098_01629</name>
</gene>
<feature type="transmembrane region" description="Helical" evidence="1">
    <location>
        <begin position="64"/>
        <end position="82"/>
    </location>
</feature>
<feature type="transmembrane region" description="Helical" evidence="1">
    <location>
        <begin position="39"/>
        <end position="57"/>
    </location>
</feature>
<feature type="transmembrane region" description="Helical" evidence="1">
    <location>
        <begin position="94"/>
        <end position="114"/>
    </location>
</feature>
<evidence type="ECO:0000313" key="2">
    <source>
        <dbReference type="EMBL" id="VDR25317.1"/>
    </source>
</evidence>
<keyword evidence="1" id="KW-1133">Transmembrane helix</keyword>
<accession>A0A3P8JPS5</accession>
<evidence type="ECO:0000313" key="3">
    <source>
        <dbReference type="Proteomes" id="UP000274346"/>
    </source>
</evidence>
<feature type="transmembrane region" description="Helical" evidence="1">
    <location>
        <begin position="135"/>
        <end position="158"/>
    </location>
</feature>
<dbReference type="AlphaFoldDB" id="A0A3P8JPS5"/>
<dbReference type="Proteomes" id="UP000274346">
    <property type="component" value="Chromosome"/>
</dbReference>
<dbReference type="KEGG" id="rtg:NCTC13098_01629"/>